<evidence type="ECO:0000256" key="1">
    <source>
        <dbReference type="ARBA" id="ARBA00001933"/>
    </source>
</evidence>
<dbReference type="InterPro" id="IPR023026">
    <property type="entry name" value="Trp_synth_beta/beta-like"/>
</dbReference>
<dbReference type="CDD" id="cd06446">
    <property type="entry name" value="Trp-synth_B"/>
    <property type="match status" value="1"/>
</dbReference>
<dbReference type="HAMAP" id="MF_00133">
    <property type="entry name" value="Trp_synth_beta"/>
    <property type="match status" value="1"/>
</dbReference>
<evidence type="ECO:0000259" key="11">
    <source>
        <dbReference type="Pfam" id="PF00291"/>
    </source>
</evidence>
<dbReference type="InterPro" id="IPR036052">
    <property type="entry name" value="TrpB-like_PALP_sf"/>
</dbReference>
<dbReference type="Proteomes" id="UP001605036">
    <property type="component" value="Unassembled WGS sequence"/>
</dbReference>
<evidence type="ECO:0000256" key="9">
    <source>
        <dbReference type="ARBA" id="ARBA00049047"/>
    </source>
</evidence>
<proteinExistence type="inferred from homology"/>
<evidence type="ECO:0000256" key="8">
    <source>
        <dbReference type="ARBA" id="ARBA00023239"/>
    </source>
</evidence>
<dbReference type="PIRSF" id="PIRSF001413">
    <property type="entry name" value="Trp_syn_beta"/>
    <property type="match status" value="1"/>
</dbReference>
<dbReference type="InterPro" id="IPR001926">
    <property type="entry name" value="TrpB-like_PALP"/>
</dbReference>
<protein>
    <recommendedName>
        <fullName evidence="3 10">Tryptophan synthase</fullName>
        <ecNumber evidence="3 10">4.2.1.20</ecNumber>
    </recommendedName>
</protein>
<dbReference type="NCBIfam" id="TIGR00263">
    <property type="entry name" value="trpB"/>
    <property type="match status" value="1"/>
</dbReference>
<dbReference type="PANTHER" id="PTHR48077:SF3">
    <property type="entry name" value="TRYPTOPHAN SYNTHASE"/>
    <property type="match status" value="1"/>
</dbReference>
<dbReference type="FunFam" id="3.40.50.1100:FF:000004">
    <property type="entry name" value="Tryptophan synthase beta chain"/>
    <property type="match status" value="1"/>
</dbReference>
<name>A0ABD1YJP8_9MARC</name>
<accession>A0ABD1YJP8</accession>
<keyword evidence="5 10" id="KW-0822">Tryptophan biosynthesis</keyword>
<evidence type="ECO:0000256" key="5">
    <source>
        <dbReference type="ARBA" id="ARBA00022822"/>
    </source>
</evidence>
<comment type="pathway">
    <text evidence="2 10">Amino-acid biosynthesis; L-tryptophan biosynthesis; L-tryptophan from chorismate: step 5/5.</text>
</comment>
<keyword evidence="6 10" id="KW-0663">Pyridoxal phosphate</keyword>
<dbReference type="Gene3D" id="3.40.50.1100">
    <property type="match status" value="2"/>
</dbReference>
<dbReference type="SUPFAM" id="SSF53686">
    <property type="entry name" value="Tryptophan synthase beta subunit-like PLP-dependent enzymes"/>
    <property type="match status" value="1"/>
</dbReference>
<evidence type="ECO:0000256" key="2">
    <source>
        <dbReference type="ARBA" id="ARBA00004733"/>
    </source>
</evidence>
<evidence type="ECO:0000313" key="12">
    <source>
        <dbReference type="EMBL" id="KAL2630943.1"/>
    </source>
</evidence>
<comment type="cofactor">
    <cofactor evidence="1 10">
        <name>pyridoxal 5'-phosphate</name>
        <dbReference type="ChEBI" id="CHEBI:597326"/>
    </cofactor>
</comment>
<comment type="caution">
    <text evidence="12">The sequence shown here is derived from an EMBL/GenBank/DDBJ whole genome shotgun (WGS) entry which is preliminary data.</text>
</comment>
<evidence type="ECO:0000256" key="10">
    <source>
        <dbReference type="RuleBase" id="RU003663"/>
    </source>
</evidence>
<evidence type="ECO:0000256" key="3">
    <source>
        <dbReference type="ARBA" id="ARBA00012043"/>
    </source>
</evidence>
<keyword evidence="13" id="KW-1185">Reference proteome</keyword>
<evidence type="ECO:0000256" key="7">
    <source>
        <dbReference type="ARBA" id="ARBA00023141"/>
    </source>
</evidence>
<reference evidence="12 13" key="1">
    <citation type="submission" date="2024-09" db="EMBL/GenBank/DDBJ databases">
        <title>Chromosome-scale assembly of Riccia fluitans.</title>
        <authorList>
            <person name="Paukszto L."/>
            <person name="Sawicki J."/>
            <person name="Karawczyk K."/>
            <person name="Piernik-Szablinska J."/>
            <person name="Szczecinska M."/>
            <person name="Mazdziarz M."/>
        </authorList>
    </citation>
    <scope>NUCLEOTIDE SEQUENCE [LARGE SCALE GENOMIC DNA]</scope>
    <source>
        <strain evidence="12">Rf_01</strain>
        <tissue evidence="12">Aerial parts of the thallus</tissue>
    </source>
</reference>
<evidence type="ECO:0000256" key="4">
    <source>
        <dbReference type="ARBA" id="ARBA00022605"/>
    </source>
</evidence>
<dbReference type="PANTHER" id="PTHR48077">
    <property type="entry name" value="TRYPTOPHAN SYNTHASE-RELATED"/>
    <property type="match status" value="1"/>
</dbReference>
<dbReference type="FunFam" id="3.40.50.1100:FF:000001">
    <property type="entry name" value="Tryptophan synthase beta chain"/>
    <property type="match status" value="1"/>
</dbReference>
<dbReference type="InterPro" id="IPR006654">
    <property type="entry name" value="Trp_synth_beta"/>
</dbReference>
<evidence type="ECO:0000256" key="6">
    <source>
        <dbReference type="ARBA" id="ARBA00022898"/>
    </source>
</evidence>
<dbReference type="PROSITE" id="PS00168">
    <property type="entry name" value="TRP_SYNTHASE_BETA"/>
    <property type="match status" value="1"/>
</dbReference>
<sequence length="488" mass="53269">MEALSSPSIGSTFCNDSIYRRNWGPRNSAAVGIGNDLLLSSSSFSWTGVKLSKKRGETTERRKKMNGGAVDVACTLSQLKVDVKKIRVADYQRPDSNGRFGQFGGKYVPPSLEKALVELEQAYNTFVPTEKFQAEFHAYLKDYVGRESPLYFAERLTEHYKRDDGTGPQIYLKREDLNHTGAHKINNTIGQVLLAKIMGKKRVVAETGAGQHGVATATVCARFGLECVIYMGATDVERQSLNVFRMKLLGATVKPVHSGTKTLRDAVNEAIIDWVDTVDTSHYILGSVCGPHPFPMIVRDFQSVIGKETRKQALEKWKGKPDVLMACCGGGSNAMGLFHEFVEDEDVRLIGIEAAGEGVDTPRHAATLTKGHIGILHGSLSYLLDDGDLVGRHSISAGLDYPGVGPEHSFLKDVGRGEYYSVTDAEALAAFQLTARLEGIIPALETAHALAYLEKLCPTLADNTKIVVNFSGRGDKDVDQVIKMLGML</sequence>
<dbReference type="GO" id="GO:0004834">
    <property type="term" value="F:tryptophan synthase activity"/>
    <property type="evidence" value="ECO:0007669"/>
    <property type="project" value="UniProtKB-EC"/>
</dbReference>
<dbReference type="Pfam" id="PF00291">
    <property type="entry name" value="PALP"/>
    <property type="match status" value="1"/>
</dbReference>
<dbReference type="EC" id="4.2.1.20" evidence="3 10"/>
<keyword evidence="8 10" id="KW-0456">Lyase</keyword>
<dbReference type="AlphaFoldDB" id="A0ABD1YJP8"/>
<comment type="catalytic activity">
    <reaction evidence="9 10">
        <text>(1S,2R)-1-C-(indol-3-yl)glycerol 3-phosphate + L-serine = D-glyceraldehyde 3-phosphate + L-tryptophan + H2O</text>
        <dbReference type="Rhea" id="RHEA:10532"/>
        <dbReference type="ChEBI" id="CHEBI:15377"/>
        <dbReference type="ChEBI" id="CHEBI:33384"/>
        <dbReference type="ChEBI" id="CHEBI:57912"/>
        <dbReference type="ChEBI" id="CHEBI:58866"/>
        <dbReference type="ChEBI" id="CHEBI:59776"/>
        <dbReference type="EC" id="4.2.1.20"/>
    </reaction>
</comment>
<dbReference type="InterPro" id="IPR006653">
    <property type="entry name" value="Trp_synth_b_CS"/>
</dbReference>
<feature type="domain" description="Tryptophan synthase beta chain-like PALP" evidence="11">
    <location>
        <begin position="146"/>
        <end position="472"/>
    </location>
</feature>
<keyword evidence="4 10" id="KW-0028">Amino-acid biosynthesis</keyword>
<evidence type="ECO:0000313" key="13">
    <source>
        <dbReference type="Proteomes" id="UP001605036"/>
    </source>
</evidence>
<keyword evidence="7 10" id="KW-0057">Aromatic amino acid biosynthesis</keyword>
<dbReference type="EMBL" id="JBHFFA010000004">
    <property type="protein sequence ID" value="KAL2630943.1"/>
    <property type="molecule type" value="Genomic_DNA"/>
</dbReference>
<gene>
    <name evidence="12" type="ORF">R1flu_015629</name>
</gene>
<organism evidence="12 13">
    <name type="scientific">Riccia fluitans</name>
    <dbReference type="NCBI Taxonomy" id="41844"/>
    <lineage>
        <taxon>Eukaryota</taxon>
        <taxon>Viridiplantae</taxon>
        <taxon>Streptophyta</taxon>
        <taxon>Embryophyta</taxon>
        <taxon>Marchantiophyta</taxon>
        <taxon>Marchantiopsida</taxon>
        <taxon>Marchantiidae</taxon>
        <taxon>Marchantiales</taxon>
        <taxon>Ricciaceae</taxon>
        <taxon>Riccia</taxon>
    </lineage>
</organism>